<reference evidence="1 2" key="1">
    <citation type="journal article" date="2018" name="Sci. Data">
        <title>The draft genome sequence of cork oak.</title>
        <authorList>
            <person name="Ramos A.M."/>
            <person name="Usie A."/>
            <person name="Barbosa P."/>
            <person name="Barros P.M."/>
            <person name="Capote T."/>
            <person name="Chaves I."/>
            <person name="Simoes F."/>
            <person name="Abreu I."/>
            <person name="Carrasquinho I."/>
            <person name="Faro C."/>
            <person name="Guimaraes J.B."/>
            <person name="Mendonca D."/>
            <person name="Nobrega F."/>
            <person name="Rodrigues L."/>
            <person name="Saibo N.J.M."/>
            <person name="Varela M.C."/>
            <person name="Egas C."/>
            <person name="Matos J."/>
            <person name="Miguel C.M."/>
            <person name="Oliveira M.M."/>
            <person name="Ricardo C.P."/>
            <person name="Goncalves S."/>
        </authorList>
    </citation>
    <scope>NUCLEOTIDE SEQUENCE [LARGE SCALE GENOMIC DNA]</scope>
    <source>
        <strain evidence="2">cv. HL8</strain>
    </source>
</reference>
<dbReference type="InterPro" id="IPR032675">
    <property type="entry name" value="LRR_dom_sf"/>
</dbReference>
<dbReference type="EMBL" id="PKMF04000051">
    <property type="protein sequence ID" value="KAK7854821.1"/>
    <property type="molecule type" value="Genomic_DNA"/>
</dbReference>
<evidence type="ECO:0000313" key="2">
    <source>
        <dbReference type="Proteomes" id="UP000237347"/>
    </source>
</evidence>
<dbReference type="PANTHER" id="PTHR15140">
    <property type="entry name" value="TUBULIN-SPECIFIC CHAPERONE E"/>
    <property type="match status" value="1"/>
</dbReference>
<gene>
    <name evidence="1" type="primary">RPP8_0</name>
    <name evidence="1" type="ORF">CFP56_030602</name>
</gene>
<dbReference type="AlphaFoldDB" id="A0AAW0LUH3"/>
<evidence type="ECO:0000313" key="1">
    <source>
        <dbReference type="EMBL" id="KAK7854821.1"/>
    </source>
</evidence>
<dbReference type="PANTHER" id="PTHR15140:SF37">
    <property type="entry name" value="UBIQUITIN-LIKE DOMAIN-CONTAINING PROTEIN"/>
    <property type="match status" value="1"/>
</dbReference>
<dbReference type="Proteomes" id="UP000237347">
    <property type="component" value="Unassembled WGS sequence"/>
</dbReference>
<accession>A0AAW0LUH3</accession>
<dbReference type="SUPFAM" id="SSF52058">
    <property type="entry name" value="L domain-like"/>
    <property type="match status" value="1"/>
</dbReference>
<protein>
    <submittedName>
        <fullName evidence="1">Disease resistance protein rpp8</fullName>
    </submittedName>
</protein>
<name>A0AAW0LUH3_QUESU</name>
<keyword evidence="2" id="KW-1185">Reference proteome</keyword>
<proteinExistence type="predicted"/>
<organism evidence="1 2">
    <name type="scientific">Quercus suber</name>
    <name type="common">Cork oak</name>
    <dbReference type="NCBI Taxonomy" id="58331"/>
    <lineage>
        <taxon>Eukaryota</taxon>
        <taxon>Viridiplantae</taxon>
        <taxon>Streptophyta</taxon>
        <taxon>Embryophyta</taxon>
        <taxon>Tracheophyta</taxon>
        <taxon>Spermatophyta</taxon>
        <taxon>Magnoliopsida</taxon>
        <taxon>eudicotyledons</taxon>
        <taxon>Gunneridae</taxon>
        <taxon>Pentapetalae</taxon>
        <taxon>rosids</taxon>
        <taxon>fabids</taxon>
        <taxon>Fagales</taxon>
        <taxon>Fagaceae</taxon>
        <taxon>Quercus</taxon>
    </lineage>
</organism>
<comment type="caution">
    <text evidence="1">The sequence shown here is derived from an EMBL/GenBank/DDBJ whole genome shotgun (WGS) entry which is preliminary data.</text>
</comment>
<dbReference type="Gene3D" id="3.80.10.10">
    <property type="entry name" value="Ribonuclease Inhibitor"/>
    <property type="match status" value="1"/>
</dbReference>
<sequence length="262" mass="30396">MARTCMDQLGKEMIGYCGGLPLAITVLGVNVQPTTIQIPTWFKLNRLRVLKVRNRKYNKRAQDAMQMLISRCPLIENLNLHCRIKRLPETLKFSPNLAKLTLIETWLEEDPMPTLEKLPNLKILRLVFFAFLGENMVCSEGGFPSFNCEIIHGTKVSTLLQLMKYQQKIFTALQLVRTSLEIKDEDKARWSATRSGCYPSAATGNELRAQEDEVEWWRMLWFSLAIPWLPLQLKSSMVYNWYGLMSVVEFEEYDFTNSLNIF</sequence>